<evidence type="ECO:0000313" key="3">
    <source>
        <dbReference type="EMBL" id="OAQ96780.1"/>
    </source>
</evidence>
<dbReference type="OMA" id="VTWHLCD"/>
<organism evidence="3 4">
    <name type="scientific">Cordyceps confragosa</name>
    <name type="common">Lecanicillium lecanii</name>
    <dbReference type="NCBI Taxonomy" id="2714763"/>
    <lineage>
        <taxon>Eukaryota</taxon>
        <taxon>Fungi</taxon>
        <taxon>Dikarya</taxon>
        <taxon>Ascomycota</taxon>
        <taxon>Pezizomycotina</taxon>
        <taxon>Sordariomycetes</taxon>
        <taxon>Hypocreomycetidae</taxon>
        <taxon>Hypocreales</taxon>
        <taxon>Cordycipitaceae</taxon>
        <taxon>Akanthomyces</taxon>
    </lineage>
</organism>
<evidence type="ECO:0000313" key="4">
    <source>
        <dbReference type="Proteomes" id="UP000243081"/>
    </source>
</evidence>
<evidence type="ECO:0000256" key="1">
    <source>
        <dbReference type="ARBA" id="ARBA00007946"/>
    </source>
</evidence>
<dbReference type="InterPro" id="IPR024652">
    <property type="entry name" value="Trichodiene_synth"/>
</dbReference>
<accession>A0A179I5A4</accession>
<dbReference type="AlphaFoldDB" id="A0A179I5A4"/>
<dbReference type="Gene3D" id="1.10.600.10">
    <property type="entry name" value="Farnesyl Diphosphate Synthase"/>
    <property type="match status" value="1"/>
</dbReference>
<comment type="caution">
    <text evidence="3">The sequence shown here is derived from an EMBL/GenBank/DDBJ whole genome shotgun (WGS) entry which is preliminary data.</text>
</comment>
<evidence type="ECO:0000256" key="2">
    <source>
        <dbReference type="ARBA" id="ARBA00023239"/>
    </source>
</evidence>
<dbReference type="Proteomes" id="UP000243081">
    <property type="component" value="Unassembled WGS sequence"/>
</dbReference>
<dbReference type="SUPFAM" id="SSF48576">
    <property type="entry name" value="Terpenoid synthases"/>
    <property type="match status" value="1"/>
</dbReference>
<sequence>MQEFPVDNFLGAAVRLLEYIEYRDSNYSREERIENLRYAYEKAANHFAQDRQQTLLKVGPKRLQASLQTIVGMVVYSWAKVSKELMADLSIHYTYTLVLDDSQDDPYPQMLTYFDDLQNGREQKHPWWILVNEHFPNVLRHFGPFCSLNLIRSTLDFFEGCWIEQYNFHGYHGSYDYPGFLRRINGLGHCVGASLWPKDQFDEQKLFREITSSVAQMENWMVWVNDLLSFYKEYDDPRDQTSLVKNYVTTYGITLGEALEKLIEDTLLSSKQMMAVFADKDPQLRETIIRFMHGYVTWHLCDDRYRLKEVYLRAKTMDTDDARTFARYREQAARVGAVEASEWVKFTVVDVVKAQKAAKKHAGLSVGKIASRGILSRFSLSRLQNGLILCAILLLLTSMHFPLSMLLDASASRGHWHDISNNISNTLSSLRITANP</sequence>
<dbReference type="InterPro" id="IPR008949">
    <property type="entry name" value="Isoprenoid_synthase_dom_sf"/>
</dbReference>
<dbReference type="SFLD" id="SFLDG01021">
    <property type="entry name" value="Trichodiene_Synthase_Like"/>
    <property type="match status" value="1"/>
</dbReference>
<dbReference type="OrthoDB" id="2998174at2759"/>
<dbReference type="Pfam" id="PF06330">
    <property type="entry name" value="TRI5"/>
    <property type="match status" value="1"/>
</dbReference>
<dbReference type="SFLD" id="SFLDS00005">
    <property type="entry name" value="Isoprenoid_Synthase_Type_I"/>
    <property type="match status" value="1"/>
</dbReference>
<proteinExistence type="inferred from homology"/>
<keyword evidence="4" id="KW-1185">Reference proteome</keyword>
<name>A0A179I5A4_CORDF</name>
<dbReference type="EMBL" id="LUKN01003915">
    <property type="protein sequence ID" value="OAQ96780.1"/>
    <property type="molecule type" value="Genomic_DNA"/>
</dbReference>
<comment type="similarity">
    <text evidence="1">Belongs to the trichodiene synthase family.</text>
</comment>
<gene>
    <name evidence="3" type="ORF">LLEC1_00636</name>
</gene>
<reference evidence="3 4" key="1">
    <citation type="submission" date="2016-03" db="EMBL/GenBank/DDBJ databases">
        <title>Fine-scale spatial genetic structure of a fungal parasite of coffee scale insects.</title>
        <authorList>
            <person name="Jackson D."/>
            <person name="Zemenick K.A."/>
            <person name="Malloure B."/>
            <person name="Quandt C.A."/>
            <person name="James T.Y."/>
        </authorList>
    </citation>
    <scope>NUCLEOTIDE SEQUENCE [LARGE SCALE GENOMIC DNA]</scope>
    <source>
        <strain evidence="3 4">UM487</strain>
    </source>
</reference>
<evidence type="ECO:0008006" key="5">
    <source>
        <dbReference type="Google" id="ProtNLM"/>
    </source>
</evidence>
<keyword evidence="2" id="KW-0456">Lyase</keyword>
<protein>
    <recommendedName>
        <fullName evidence="5">Trichodiene synthase</fullName>
    </recommendedName>
</protein>
<dbReference type="GO" id="GO:0016838">
    <property type="term" value="F:carbon-oxygen lyase activity, acting on phosphates"/>
    <property type="evidence" value="ECO:0007669"/>
    <property type="project" value="InterPro"/>
</dbReference>